<feature type="signal peptide" evidence="1">
    <location>
        <begin position="1"/>
        <end position="18"/>
    </location>
</feature>
<evidence type="ECO:0008006" key="4">
    <source>
        <dbReference type="Google" id="ProtNLM"/>
    </source>
</evidence>
<reference evidence="2" key="1">
    <citation type="submission" date="2023-06" db="EMBL/GenBank/DDBJ databases">
        <title>Genome-scale phylogeny and comparative genomics of the fungal order Sordariales.</title>
        <authorList>
            <consortium name="Lawrence Berkeley National Laboratory"/>
            <person name="Hensen N."/>
            <person name="Bonometti L."/>
            <person name="Westerberg I."/>
            <person name="Brannstrom I.O."/>
            <person name="Guillou S."/>
            <person name="Cros-Aarteil S."/>
            <person name="Calhoun S."/>
            <person name="Haridas S."/>
            <person name="Kuo A."/>
            <person name="Mondo S."/>
            <person name="Pangilinan J."/>
            <person name="Riley R."/>
            <person name="Labutti K."/>
            <person name="Andreopoulos B."/>
            <person name="Lipzen A."/>
            <person name="Chen C."/>
            <person name="Yanf M."/>
            <person name="Daum C."/>
            <person name="Ng V."/>
            <person name="Clum A."/>
            <person name="Steindorff A."/>
            <person name="Ohm R."/>
            <person name="Martin F."/>
            <person name="Silar P."/>
            <person name="Natvig D."/>
            <person name="Lalanne C."/>
            <person name="Gautier V."/>
            <person name="Ament-Velasquez S.L."/>
            <person name="Kruys A."/>
            <person name="Hutchinson M.I."/>
            <person name="Powell A.J."/>
            <person name="Barry K."/>
            <person name="Miller A.N."/>
            <person name="Grigoriev I.V."/>
            <person name="Debuchy R."/>
            <person name="Gladieux P."/>
            <person name="Thoren M.H."/>
            <person name="Johannesson H."/>
        </authorList>
    </citation>
    <scope>NUCLEOTIDE SEQUENCE</scope>
    <source>
        <strain evidence="2">SMH4607-1</strain>
    </source>
</reference>
<keyword evidence="3" id="KW-1185">Reference proteome</keyword>
<keyword evidence="1" id="KW-0732">Signal</keyword>
<dbReference type="AlphaFoldDB" id="A0AA40DY52"/>
<protein>
    <recommendedName>
        <fullName evidence="4">Secreted protein</fullName>
    </recommendedName>
</protein>
<evidence type="ECO:0000256" key="1">
    <source>
        <dbReference type="SAM" id="SignalP"/>
    </source>
</evidence>
<organism evidence="2 3">
    <name type="scientific">Lasiosphaeris hirsuta</name>
    <dbReference type="NCBI Taxonomy" id="260670"/>
    <lineage>
        <taxon>Eukaryota</taxon>
        <taxon>Fungi</taxon>
        <taxon>Dikarya</taxon>
        <taxon>Ascomycota</taxon>
        <taxon>Pezizomycotina</taxon>
        <taxon>Sordariomycetes</taxon>
        <taxon>Sordariomycetidae</taxon>
        <taxon>Sordariales</taxon>
        <taxon>Lasiosphaeriaceae</taxon>
        <taxon>Lasiosphaeris</taxon>
    </lineage>
</organism>
<dbReference type="Proteomes" id="UP001172102">
    <property type="component" value="Unassembled WGS sequence"/>
</dbReference>
<dbReference type="EMBL" id="JAUKUA010000003">
    <property type="protein sequence ID" value="KAK0720769.1"/>
    <property type="molecule type" value="Genomic_DNA"/>
</dbReference>
<comment type="caution">
    <text evidence="2">The sequence shown here is derived from an EMBL/GenBank/DDBJ whole genome shotgun (WGS) entry which is preliminary data.</text>
</comment>
<evidence type="ECO:0000313" key="2">
    <source>
        <dbReference type="EMBL" id="KAK0720769.1"/>
    </source>
</evidence>
<sequence length="81" mass="9381">MQRTTWLLIACYEGLGLAGMTSPTPVRYHLGQVVVWRRWRRRHFIVTPFALLQRIGAVQSAATARRTNCGNNYKVETHPWN</sequence>
<proteinExistence type="predicted"/>
<gene>
    <name evidence="2" type="ORF">B0H67DRAFT_577264</name>
</gene>
<evidence type="ECO:0000313" key="3">
    <source>
        <dbReference type="Proteomes" id="UP001172102"/>
    </source>
</evidence>
<feature type="chain" id="PRO_5041352998" description="Secreted protein" evidence="1">
    <location>
        <begin position="19"/>
        <end position="81"/>
    </location>
</feature>
<name>A0AA40DY52_9PEZI</name>
<accession>A0AA40DY52</accession>